<keyword evidence="6 13" id="KW-0949">S-adenosyl-L-methionine</keyword>
<evidence type="ECO:0000256" key="12">
    <source>
        <dbReference type="ARBA" id="ARBA00051157"/>
    </source>
</evidence>
<evidence type="ECO:0000256" key="2">
    <source>
        <dbReference type="ARBA" id="ARBA00010765"/>
    </source>
</evidence>
<dbReference type="Gene3D" id="3.20.20.70">
    <property type="entry name" value="Aldolase class I"/>
    <property type="match status" value="1"/>
</dbReference>
<dbReference type="GO" id="GO:0004076">
    <property type="term" value="F:biotin synthase activity"/>
    <property type="evidence" value="ECO:0007669"/>
    <property type="project" value="UniProtKB-UniRule"/>
</dbReference>
<evidence type="ECO:0000256" key="6">
    <source>
        <dbReference type="ARBA" id="ARBA00022691"/>
    </source>
</evidence>
<comment type="cofactor">
    <cofactor evidence="13">
        <name>[2Fe-2S] cluster</name>
        <dbReference type="ChEBI" id="CHEBI:190135"/>
    </cofactor>
    <text evidence="13">Binds 1 [2Fe-2S] cluster. The cluster is coordinated with 3 cysteines and 1 arginine.</text>
</comment>
<dbReference type="Pfam" id="PF04055">
    <property type="entry name" value="Radical_SAM"/>
    <property type="match status" value="1"/>
</dbReference>
<dbReference type="SFLD" id="SFLDG01278">
    <property type="entry name" value="biotin_synthase_like"/>
    <property type="match status" value="1"/>
</dbReference>
<dbReference type="InterPro" id="IPR010722">
    <property type="entry name" value="BATS_dom"/>
</dbReference>
<feature type="binding site" evidence="13 14">
    <location>
        <position position="128"/>
    </location>
    <ligand>
        <name>[2Fe-2S] cluster</name>
        <dbReference type="ChEBI" id="CHEBI:190135"/>
    </ligand>
</feature>
<dbReference type="PANTHER" id="PTHR22976">
    <property type="entry name" value="BIOTIN SYNTHASE"/>
    <property type="match status" value="1"/>
</dbReference>
<comment type="subunit">
    <text evidence="13">Homodimer.</text>
</comment>
<dbReference type="InterPro" id="IPR002684">
    <property type="entry name" value="Biotin_synth/BioAB"/>
</dbReference>
<evidence type="ECO:0000313" key="16">
    <source>
        <dbReference type="EMBL" id="PQJ60035.1"/>
    </source>
</evidence>
<reference evidence="16 17" key="1">
    <citation type="submission" date="2016-12" db="EMBL/GenBank/DDBJ databases">
        <title>Diversity of luminous bacteria.</title>
        <authorList>
            <person name="Yoshizawa S."/>
            <person name="Kogure K."/>
        </authorList>
    </citation>
    <scope>NUCLEOTIDE SEQUENCE [LARGE SCALE GENOMIC DNA]</scope>
    <source>
        <strain evidence="16 17">LC2-408</strain>
    </source>
</reference>
<evidence type="ECO:0000256" key="9">
    <source>
        <dbReference type="ARBA" id="ARBA00022756"/>
    </source>
</evidence>
<keyword evidence="17" id="KW-1185">Reference proteome</keyword>
<dbReference type="SMART" id="SM00729">
    <property type="entry name" value="Elp3"/>
    <property type="match status" value="1"/>
</dbReference>
<dbReference type="InterPro" id="IPR058240">
    <property type="entry name" value="rSAM_sf"/>
</dbReference>
<dbReference type="AlphaFoldDB" id="A0A2S7VDN1"/>
<dbReference type="InterPro" id="IPR024177">
    <property type="entry name" value="Biotin_synthase"/>
</dbReference>
<dbReference type="GO" id="GO:0051539">
    <property type="term" value="F:4 iron, 4 sulfur cluster binding"/>
    <property type="evidence" value="ECO:0007669"/>
    <property type="project" value="UniProtKB-KW"/>
</dbReference>
<dbReference type="FunFam" id="3.20.20.70:FF:000011">
    <property type="entry name" value="Biotin synthase"/>
    <property type="match status" value="1"/>
</dbReference>
<dbReference type="GO" id="GO:0009102">
    <property type="term" value="P:biotin biosynthetic process"/>
    <property type="evidence" value="ECO:0007669"/>
    <property type="project" value="UniProtKB-UniRule"/>
</dbReference>
<keyword evidence="9 13" id="KW-0093">Biotin biosynthesis</keyword>
<evidence type="ECO:0000256" key="14">
    <source>
        <dbReference type="PIRSR" id="PIRSR001619-1"/>
    </source>
</evidence>
<feature type="binding site" evidence="13 14">
    <location>
        <position position="60"/>
    </location>
    <ligand>
        <name>[4Fe-4S] cluster</name>
        <dbReference type="ChEBI" id="CHEBI:49883"/>
        <note>4Fe-4S-S-AdoMet</note>
    </ligand>
</feature>
<dbReference type="HAMAP" id="MF_01694">
    <property type="entry name" value="BioB"/>
    <property type="match status" value="1"/>
</dbReference>
<keyword evidence="5 13" id="KW-0808">Transferase</keyword>
<dbReference type="NCBIfam" id="TIGR00433">
    <property type="entry name" value="bioB"/>
    <property type="match status" value="1"/>
</dbReference>
<dbReference type="PIRSF" id="PIRSF001619">
    <property type="entry name" value="Biotin_synth"/>
    <property type="match status" value="1"/>
</dbReference>
<evidence type="ECO:0000259" key="15">
    <source>
        <dbReference type="PROSITE" id="PS51918"/>
    </source>
</evidence>
<dbReference type="InterPro" id="IPR013785">
    <property type="entry name" value="Aldolase_TIM"/>
</dbReference>
<accession>A0A2S7VDN1</accession>
<protein>
    <recommendedName>
        <fullName evidence="3 13">Biotin synthase</fullName>
        <ecNumber evidence="3 13">2.8.1.6</ecNumber>
    </recommendedName>
</protein>
<dbReference type="InterPro" id="IPR006638">
    <property type="entry name" value="Elp3/MiaA/NifB-like_rSAM"/>
</dbReference>
<dbReference type="PROSITE" id="PS51918">
    <property type="entry name" value="RADICAL_SAM"/>
    <property type="match status" value="1"/>
</dbReference>
<sequence length="350" mass="39208">MEVRHDWTVAEVKALLEKPFMDLMFEAQLVHRQYQEHNHVQVSTLLSIKTGACPEDCKYCPQSAHYRTDVDKERLMEVERVLDAAQKAKNAGSTRFCMGAAWKNPKARDMPHLTDMIKGVKGMGLETCMTLGMLTPEQAGELADAGLDYYNHNLDTSPEFYGSIITTRTYQDRLDTLSHVRDAGMKICSGGIIGMGESTNDRAGLLVELANLPVHPESVPINMLVKVKGTPMENVDDVESFDFIKLIAIARIMMPKSAVRLSAGRENMNEQMQAMCFMAGANSIFYGCKLLTTPNPDEDTDMQLFKKLGINSQEVSQKPDEIQENELLDQVVERVVARPTKDDMFYDATV</sequence>
<dbReference type="SMART" id="SM00876">
    <property type="entry name" value="BATS"/>
    <property type="match status" value="1"/>
</dbReference>
<feature type="domain" description="Radical SAM core" evidence="15">
    <location>
        <begin position="38"/>
        <end position="256"/>
    </location>
</feature>
<name>A0A2S7VDN1_9VIBR</name>
<dbReference type="Proteomes" id="UP000238707">
    <property type="component" value="Unassembled WGS sequence"/>
</dbReference>
<dbReference type="RefSeq" id="WP_105024618.1">
    <property type="nucleotide sequence ID" value="NZ_MSCI01000002.1"/>
</dbReference>
<dbReference type="Pfam" id="PF06968">
    <property type="entry name" value="BATS"/>
    <property type="match status" value="1"/>
</dbReference>
<feature type="binding site" evidence="13 14">
    <location>
        <position position="57"/>
    </location>
    <ligand>
        <name>[4Fe-4S] cluster</name>
        <dbReference type="ChEBI" id="CHEBI:49883"/>
        <note>4Fe-4S-S-AdoMet</note>
    </ligand>
</feature>
<evidence type="ECO:0000256" key="5">
    <source>
        <dbReference type="ARBA" id="ARBA00022679"/>
    </source>
</evidence>
<dbReference type="GO" id="GO:0051537">
    <property type="term" value="F:2 iron, 2 sulfur cluster binding"/>
    <property type="evidence" value="ECO:0007669"/>
    <property type="project" value="UniProtKB-KW"/>
</dbReference>
<comment type="catalytic activity">
    <reaction evidence="12 13">
        <text>(4R,5S)-dethiobiotin + (sulfur carrier)-SH + 2 reduced [2Fe-2S]-[ferredoxin] + 2 S-adenosyl-L-methionine = (sulfur carrier)-H + biotin + 2 5'-deoxyadenosine + 2 L-methionine + 2 oxidized [2Fe-2S]-[ferredoxin]</text>
        <dbReference type="Rhea" id="RHEA:22060"/>
        <dbReference type="Rhea" id="RHEA-COMP:10000"/>
        <dbReference type="Rhea" id="RHEA-COMP:10001"/>
        <dbReference type="Rhea" id="RHEA-COMP:14737"/>
        <dbReference type="Rhea" id="RHEA-COMP:14739"/>
        <dbReference type="ChEBI" id="CHEBI:17319"/>
        <dbReference type="ChEBI" id="CHEBI:29917"/>
        <dbReference type="ChEBI" id="CHEBI:33737"/>
        <dbReference type="ChEBI" id="CHEBI:33738"/>
        <dbReference type="ChEBI" id="CHEBI:57586"/>
        <dbReference type="ChEBI" id="CHEBI:57844"/>
        <dbReference type="ChEBI" id="CHEBI:59789"/>
        <dbReference type="ChEBI" id="CHEBI:64428"/>
        <dbReference type="ChEBI" id="CHEBI:149473"/>
        <dbReference type="EC" id="2.8.1.6"/>
    </reaction>
</comment>
<comment type="similarity">
    <text evidence="2 13">Belongs to the radical SAM superfamily. Biotin synthase family.</text>
</comment>
<comment type="cofactor">
    <cofactor evidence="13 14">
        <name>[4Fe-4S] cluster</name>
        <dbReference type="ChEBI" id="CHEBI:49883"/>
    </cofactor>
    <text evidence="13 14">Binds 1 [4Fe-4S] cluster. The cluster is coordinated with 3 cysteines and an exchangeable S-adenosyl-L-methionine.</text>
</comment>
<comment type="function">
    <text evidence="13">Catalyzes the conversion of dethiobiotin (DTB) to biotin by the insertion of a sulfur atom into dethiobiotin via a radical-based mechanism.</text>
</comment>
<evidence type="ECO:0000256" key="11">
    <source>
        <dbReference type="ARBA" id="ARBA00023014"/>
    </source>
</evidence>
<comment type="pathway">
    <text evidence="1 13">Cofactor biosynthesis; biotin biosynthesis; biotin from 7,8-diaminononanoate: step 2/2.</text>
</comment>
<dbReference type="EMBL" id="MSCI01000002">
    <property type="protein sequence ID" value="PQJ60035.1"/>
    <property type="molecule type" value="Genomic_DNA"/>
</dbReference>
<proteinExistence type="inferred from homology"/>
<keyword evidence="10 13" id="KW-0408">Iron</keyword>
<evidence type="ECO:0000256" key="10">
    <source>
        <dbReference type="ARBA" id="ARBA00023004"/>
    </source>
</evidence>
<dbReference type="EC" id="2.8.1.6" evidence="3 13"/>
<organism evidence="16 17">
    <name type="scientific">Vibrio chagasii</name>
    <dbReference type="NCBI Taxonomy" id="170679"/>
    <lineage>
        <taxon>Bacteria</taxon>
        <taxon>Pseudomonadati</taxon>
        <taxon>Pseudomonadota</taxon>
        <taxon>Gammaproteobacteria</taxon>
        <taxon>Vibrionales</taxon>
        <taxon>Vibrionaceae</taxon>
        <taxon>Vibrio</taxon>
    </lineage>
</organism>
<comment type="caution">
    <text evidence="16">The sequence shown here is derived from an EMBL/GenBank/DDBJ whole genome shotgun (WGS) entry which is preliminary data.</text>
</comment>
<evidence type="ECO:0000313" key="17">
    <source>
        <dbReference type="Proteomes" id="UP000238707"/>
    </source>
</evidence>
<evidence type="ECO:0000256" key="8">
    <source>
        <dbReference type="ARBA" id="ARBA00022723"/>
    </source>
</evidence>
<gene>
    <name evidence="13" type="primary">bioB</name>
    <name evidence="16" type="ORF">BTO10_11645</name>
</gene>
<evidence type="ECO:0000256" key="13">
    <source>
        <dbReference type="HAMAP-Rule" id="MF_01694"/>
    </source>
</evidence>
<dbReference type="CDD" id="cd01335">
    <property type="entry name" value="Radical_SAM"/>
    <property type="match status" value="1"/>
</dbReference>
<feature type="binding site" evidence="13 14">
    <location>
        <position position="188"/>
    </location>
    <ligand>
        <name>[2Fe-2S] cluster</name>
        <dbReference type="ChEBI" id="CHEBI:190135"/>
    </ligand>
</feature>
<keyword evidence="7 13" id="KW-0001">2Fe-2S</keyword>
<comment type="cofactor">
    <cofactor evidence="14">
        <name>[2Fe-2S] cluster</name>
        <dbReference type="ChEBI" id="CHEBI:190135"/>
    </cofactor>
    <text evidence="14">Binds 1 [2Fe-2S] cluster. The cluster is coordinated with 3 cysteines and 1 arginine.</text>
</comment>
<evidence type="ECO:0000256" key="3">
    <source>
        <dbReference type="ARBA" id="ARBA00012236"/>
    </source>
</evidence>
<keyword evidence="11 13" id="KW-0411">Iron-sulfur</keyword>
<feature type="binding site" evidence="13 14">
    <location>
        <position position="260"/>
    </location>
    <ligand>
        <name>[2Fe-2S] cluster</name>
        <dbReference type="ChEBI" id="CHEBI:190135"/>
    </ligand>
</feature>
<evidence type="ECO:0000256" key="1">
    <source>
        <dbReference type="ARBA" id="ARBA00004942"/>
    </source>
</evidence>
<dbReference type="SFLD" id="SFLDF00272">
    <property type="entry name" value="biotin_synthase"/>
    <property type="match status" value="1"/>
</dbReference>
<evidence type="ECO:0000256" key="7">
    <source>
        <dbReference type="ARBA" id="ARBA00022714"/>
    </source>
</evidence>
<dbReference type="InterPro" id="IPR007197">
    <property type="entry name" value="rSAM"/>
</dbReference>
<dbReference type="PANTHER" id="PTHR22976:SF2">
    <property type="entry name" value="BIOTIN SYNTHASE, MITOCHONDRIAL"/>
    <property type="match status" value="1"/>
</dbReference>
<keyword evidence="4 13" id="KW-0004">4Fe-4S</keyword>
<dbReference type="SFLD" id="SFLDG01060">
    <property type="entry name" value="BATS_domain_containing"/>
    <property type="match status" value="1"/>
</dbReference>
<keyword evidence="8 13" id="KW-0479">Metal-binding</keyword>
<dbReference type="SUPFAM" id="SSF102114">
    <property type="entry name" value="Radical SAM enzymes"/>
    <property type="match status" value="1"/>
</dbReference>
<feature type="binding site" evidence="13 14">
    <location>
        <position position="97"/>
    </location>
    <ligand>
        <name>[2Fe-2S] cluster</name>
        <dbReference type="ChEBI" id="CHEBI:190135"/>
    </ligand>
</feature>
<feature type="binding site" evidence="13 14">
    <location>
        <position position="53"/>
    </location>
    <ligand>
        <name>[4Fe-4S] cluster</name>
        <dbReference type="ChEBI" id="CHEBI:49883"/>
        <note>4Fe-4S-S-AdoMet</note>
    </ligand>
</feature>
<dbReference type="GO" id="GO:0005506">
    <property type="term" value="F:iron ion binding"/>
    <property type="evidence" value="ECO:0007669"/>
    <property type="project" value="UniProtKB-UniRule"/>
</dbReference>
<dbReference type="SFLD" id="SFLDS00029">
    <property type="entry name" value="Radical_SAM"/>
    <property type="match status" value="1"/>
</dbReference>
<dbReference type="UniPathway" id="UPA00078">
    <property type="reaction ID" value="UER00162"/>
</dbReference>
<evidence type="ECO:0000256" key="4">
    <source>
        <dbReference type="ARBA" id="ARBA00022485"/>
    </source>
</evidence>